<name>A0ACA9RRY6_9GLOM</name>
<organism evidence="1 2">
    <name type="scientific">Racocetra persica</name>
    <dbReference type="NCBI Taxonomy" id="160502"/>
    <lineage>
        <taxon>Eukaryota</taxon>
        <taxon>Fungi</taxon>
        <taxon>Fungi incertae sedis</taxon>
        <taxon>Mucoromycota</taxon>
        <taxon>Glomeromycotina</taxon>
        <taxon>Glomeromycetes</taxon>
        <taxon>Diversisporales</taxon>
        <taxon>Gigasporaceae</taxon>
        <taxon>Racocetra</taxon>
    </lineage>
</organism>
<protein>
    <submittedName>
        <fullName evidence="1">7805_t:CDS:1</fullName>
    </submittedName>
</protein>
<dbReference type="Proteomes" id="UP000789920">
    <property type="component" value="Unassembled WGS sequence"/>
</dbReference>
<proteinExistence type="predicted"/>
<sequence>DHWNLILNYGPKYPEYKRGGYASLDDPLRYYKGEDSHHASLDAERRIVENKFSHYEYDENAGRNYYSYFDSFEERKQIQSEFIESDKINKSTNISTQIYENSVCTKWNFKQSISQALENLSDKSK</sequence>
<evidence type="ECO:0000313" key="2">
    <source>
        <dbReference type="Proteomes" id="UP000789920"/>
    </source>
</evidence>
<accession>A0ACA9RRY6</accession>
<feature type="non-terminal residue" evidence="1">
    <location>
        <position position="1"/>
    </location>
</feature>
<keyword evidence="2" id="KW-1185">Reference proteome</keyword>
<comment type="caution">
    <text evidence="1">The sequence shown here is derived from an EMBL/GenBank/DDBJ whole genome shotgun (WGS) entry which is preliminary data.</text>
</comment>
<reference evidence="1" key="1">
    <citation type="submission" date="2021-06" db="EMBL/GenBank/DDBJ databases">
        <authorList>
            <person name="Kallberg Y."/>
            <person name="Tangrot J."/>
            <person name="Rosling A."/>
        </authorList>
    </citation>
    <scope>NUCLEOTIDE SEQUENCE</scope>
    <source>
        <strain evidence="1">MA461A</strain>
    </source>
</reference>
<dbReference type="EMBL" id="CAJVQC010066396">
    <property type="protein sequence ID" value="CAG8806380.1"/>
    <property type="molecule type" value="Genomic_DNA"/>
</dbReference>
<evidence type="ECO:0000313" key="1">
    <source>
        <dbReference type="EMBL" id="CAG8806380.1"/>
    </source>
</evidence>
<feature type="non-terminal residue" evidence="1">
    <location>
        <position position="125"/>
    </location>
</feature>
<gene>
    <name evidence="1" type="ORF">RPERSI_LOCUS22141</name>
</gene>